<dbReference type="SUPFAM" id="SSF48557">
    <property type="entry name" value="L-aspartase-like"/>
    <property type="match status" value="1"/>
</dbReference>
<dbReference type="PANTHER" id="PTHR43172:SF1">
    <property type="entry name" value="ADENYLOSUCCINATE LYASE"/>
    <property type="match status" value="1"/>
</dbReference>
<dbReference type="STRING" id="6184.A0A430QM75"/>
<evidence type="ECO:0000313" key="3">
    <source>
        <dbReference type="EMBL" id="RTG88754.1"/>
    </source>
</evidence>
<dbReference type="InterPro" id="IPR022761">
    <property type="entry name" value="Fumarate_lyase_N"/>
</dbReference>
<dbReference type="CDD" id="cd03302">
    <property type="entry name" value="Adenylsuccinate_lyase_2"/>
    <property type="match status" value="1"/>
</dbReference>
<organism evidence="3 4">
    <name type="scientific">Schistosoma bovis</name>
    <name type="common">Blood fluke</name>
    <dbReference type="NCBI Taxonomy" id="6184"/>
    <lineage>
        <taxon>Eukaryota</taxon>
        <taxon>Metazoa</taxon>
        <taxon>Spiralia</taxon>
        <taxon>Lophotrochozoa</taxon>
        <taxon>Platyhelminthes</taxon>
        <taxon>Trematoda</taxon>
        <taxon>Digenea</taxon>
        <taxon>Strigeidida</taxon>
        <taxon>Schistosomatoidea</taxon>
        <taxon>Schistosomatidae</taxon>
        <taxon>Schistosoma</taxon>
    </lineage>
</organism>
<dbReference type="EMBL" id="QMKO01001554">
    <property type="protein sequence ID" value="RTG88754.1"/>
    <property type="molecule type" value="Genomic_DNA"/>
</dbReference>
<name>A0A430QM75_SCHBO</name>
<proteinExistence type="predicted"/>
<keyword evidence="1 3" id="KW-0456">Lyase</keyword>
<gene>
    <name evidence="3" type="ORF">DC041_0006774</name>
</gene>
<dbReference type="Gene3D" id="1.10.275.10">
    <property type="entry name" value="Fumarase/aspartase (N-terminal domain)"/>
    <property type="match status" value="1"/>
</dbReference>
<dbReference type="PANTHER" id="PTHR43172">
    <property type="entry name" value="ADENYLOSUCCINATE LYASE"/>
    <property type="match status" value="1"/>
</dbReference>
<reference evidence="3 4" key="1">
    <citation type="journal article" date="2019" name="PLoS Pathog.">
        <title>Genome sequence of the bovine parasite Schistosoma bovis Tanzania.</title>
        <authorList>
            <person name="Oey H."/>
            <person name="Zakrzewski M."/>
            <person name="Gobert G."/>
            <person name="Gravermann K."/>
            <person name="Stoye J."/>
            <person name="Jones M."/>
            <person name="Mcmanus D."/>
            <person name="Krause L."/>
        </authorList>
    </citation>
    <scope>NUCLEOTIDE SEQUENCE [LARGE SCALE GENOMIC DNA]</scope>
    <source>
        <strain evidence="3 4">TAN1997</strain>
    </source>
</reference>
<keyword evidence="4" id="KW-1185">Reference proteome</keyword>
<dbReference type="Pfam" id="PF00206">
    <property type="entry name" value="Lyase_1"/>
    <property type="match status" value="1"/>
</dbReference>
<dbReference type="InterPro" id="IPR020557">
    <property type="entry name" value="Fumarate_lyase_CS"/>
</dbReference>
<dbReference type="GO" id="GO:0070626">
    <property type="term" value="F:(S)-2-(5-amino-1-(5-phospho-D-ribosyl)imidazole-4-carboxamido) succinate lyase (fumarate-forming) activity"/>
    <property type="evidence" value="ECO:0007669"/>
    <property type="project" value="TreeGrafter"/>
</dbReference>
<sequence length="540" mass="61238">MDEFEEYRNPLTKRYASREMVCNFGEKRKVILWRQLWIWLAETQKELGFDITDEQIDEMKSQRDLVDFGTAAAEEKARRHDVMAHVYTFALACPKAAPIIHLGATSCFVGDNADLIMLKDGLNILLPKVARCIDRLAKKAMLHKSLICLARTHLQPAQPTTMGRRICMWIQDLLLDLENLERLKNHTIRFRGAKGAVGTQASFMDLFQGDHQKVSLLTLVSFYYSMIIRSNKIYCISKGFGYLALDYSGLPPNYSALMNSILQVIKLDEILTQKSGFQRSWCVTGQTYPRKVDSEISNVLSNIGATVHKICTDIRLLSSFHEVEEPFETKQVILFSNNLLNIGSSAMPYKRNPIRSERACSLARYLMHISTSMVSTASVQWLERSLDDSAIRRIVLPEAFLAADACLTLLQNIAEGLIVYPMVMEANLNSELPFLVVERILVKMVSEGAANRQECHERLRKHSHEAASEIKLKGLKNSLMDKLLNDDYFTPIHSLLPNLLDPSYMIGRAVEQVEVFLDTEVDPAIHSYKDSLALNSNITI</sequence>
<protein>
    <submittedName>
        <fullName evidence="3">Adenylosuccinate lyase</fullName>
    </submittedName>
</protein>
<dbReference type="InterPro" id="IPR019468">
    <property type="entry name" value="AdenyloSucc_lyase_C"/>
</dbReference>
<comment type="caution">
    <text evidence="3">The sequence shown here is derived from an EMBL/GenBank/DDBJ whole genome shotgun (WGS) entry which is preliminary data.</text>
</comment>
<dbReference type="Gene3D" id="6.10.250.1570">
    <property type="match status" value="1"/>
</dbReference>
<dbReference type="AlphaFoldDB" id="A0A430QM75"/>
<dbReference type="InterPro" id="IPR024083">
    <property type="entry name" value="Fumarase/histidase_N"/>
</dbReference>
<evidence type="ECO:0000313" key="4">
    <source>
        <dbReference type="Proteomes" id="UP000290809"/>
    </source>
</evidence>
<dbReference type="GO" id="GO:0005829">
    <property type="term" value="C:cytosol"/>
    <property type="evidence" value="ECO:0007669"/>
    <property type="project" value="TreeGrafter"/>
</dbReference>
<dbReference type="GO" id="GO:0004018">
    <property type="term" value="F:N6-(1,2-dicarboxyethyl)AMP AMP-lyase (fumarate-forming) activity"/>
    <property type="evidence" value="ECO:0007669"/>
    <property type="project" value="TreeGrafter"/>
</dbReference>
<dbReference type="PROSITE" id="PS00163">
    <property type="entry name" value="FUMARATE_LYASES"/>
    <property type="match status" value="1"/>
</dbReference>
<evidence type="ECO:0000256" key="1">
    <source>
        <dbReference type="ARBA" id="ARBA00023239"/>
    </source>
</evidence>
<accession>A0A430QM75</accession>
<dbReference type="InterPro" id="IPR008948">
    <property type="entry name" value="L-Aspartase-like"/>
</dbReference>
<dbReference type="Pfam" id="PF10397">
    <property type="entry name" value="ADSL_C"/>
    <property type="match status" value="1"/>
</dbReference>
<dbReference type="SMART" id="SM00998">
    <property type="entry name" value="ADSL_C"/>
    <property type="match status" value="1"/>
</dbReference>
<dbReference type="Proteomes" id="UP000290809">
    <property type="component" value="Unassembled WGS sequence"/>
</dbReference>
<dbReference type="GO" id="GO:0044208">
    <property type="term" value="P:'de novo' AMP biosynthetic process"/>
    <property type="evidence" value="ECO:0007669"/>
    <property type="project" value="TreeGrafter"/>
</dbReference>
<evidence type="ECO:0000259" key="2">
    <source>
        <dbReference type="SMART" id="SM00998"/>
    </source>
</evidence>
<dbReference type="Gene3D" id="1.20.200.10">
    <property type="entry name" value="Fumarase/aspartase (Central domain)"/>
    <property type="match status" value="1"/>
</dbReference>
<feature type="domain" description="Adenylosuccinate lyase C-terminal" evidence="2">
    <location>
        <begin position="432"/>
        <end position="517"/>
    </location>
</feature>